<dbReference type="InterPro" id="IPR029071">
    <property type="entry name" value="Ubiquitin-like_domsf"/>
</dbReference>
<feature type="region of interest" description="Disordered" evidence="1">
    <location>
        <begin position="78"/>
        <end position="112"/>
    </location>
</feature>
<organism evidence="3 4">
    <name type="scientific">Euplotes crassus</name>
    <dbReference type="NCBI Taxonomy" id="5936"/>
    <lineage>
        <taxon>Eukaryota</taxon>
        <taxon>Sar</taxon>
        <taxon>Alveolata</taxon>
        <taxon>Ciliophora</taxon>
        <taxon>Intramacronucleata</taxon>
        <taxon>Spirotrichea</taxon>
        <taxon>Hypotrichia</taxon>
        <taxon>Euplotida</taxon>
        <taxon>Euplotidae</taxon>
        <taxon>Moneuplotes</taxon>
    </lineage>
</organism>
<reference evidence="3" key="1">
    <citation type="submission" date="2023-07" db="EMBL/GenBank/DDBJ databases">
        <authorList>
            <consortium name="AG Swart"/>
            <person name="Singh M."/>
            <person name="Singh A."/>
            <person name="Seah K."/>
            <person name="Emmerich C."/>
        </authorList>
    </citation>
    <scope>NUCLEOTIDE SEQUENCE</scope>
    <source>
        <strain evidence="3">DP1</strain>
    </source>
</reference>
<dbReference type="Gene3D" id="3.10.20.90">
    <property type="entry name" value="Phosphatidylinositol 3-kinase Catalytic Subunit, Chain A, domain 1"/>
    <property type="match status" value="1"/>
</dbReference>
<feature type="domain" description="Ubiquitin-like" evidence="2">
    <location>
        <begin position="4"/>
        <end position="62"/>
    </location>
</feature>
<dbReference type="EMBL" id="CAMPGE010012951">
    <property type="protein sequence ID" value="CAI2371704.1"/>
    <property type="molecule type" value="Genomic_DNA"/>
</dbReference>
<evidence type="ECO:0000313" key="3">
    <source>
        <dbReference type="EMBL" id="CAI2371704.1"/>
    </source>
</evidence>
<comment type="caution">
    <text evidence="3">The sequence shown here is derived from an EMBL/GenBank/DDBJ whole genome shotgun (WGS) entry which is preliminary data.</text>
</comment>
<evidence type="ECO:0000313" key="4">
    <source>
        <dbReference type="Proteomes" id="UP001295684"/>
    </source>
</evidence>
<dbReference type="AlphaFoldDB" id="A0AAD1UTS6"/>
<keyword evidence="4" id="KW-1185">Reference proteome</keyword>
<gene>
    <name evidence="3" type="ORF">ECRASSUSDP1_LOCUS13029</name>
</gene>
<dbReference type="PROSITE" id="PS50053">
    <property type="entry name" value="UBIQUITIN_2"/>
    <property type="match status" value="1"/>
</dbReference>
<dbReference type="Pfam" id="PF00240">
    <property type="entry name" value="ubiquitin"/>
    <property type="match status" value="1"/>
</dbReference>
<dbReference type="SUPFAM" id="SSF54236">
    <property type="entry name" value="Ubiquitin-like"/>
    <property type="match status" value="1"/>
</dbReference>
<feature type="compositionally biased region" description="Polar residues" evidence="1">
    <location>
        <begin position="93"/>
        <end position="105"/>
    </location>
</feature>
<name>A0AAD1UTS6_EUPCR</name>
<evidence type="ECO:0000259" key="2">
    <source>
        <dbReference type="PROSITE" id="PS50053"/>
    </source>
</evidence>
<proteinExistence type="predicted"/>
<feature type="compositionally biased region" description="Basic and acidic residues" evidence="1">
    <location>
        <begin position="78"/>
        <end position="92"/>
    </location>
</feature>
<dbReference type="InterPro" id="IPR000626">
    <property type="entry name" value="Ubiquitin-like_dom"/>
</dbReference>
<evidence type="ECO:0000256" key="1">
    <source>
        <dbReference type="SAM" id="MobiDB-lite"/>
    </source>
</evidence>
<accession>A0AAD1UTS6</accession>
<dbReference type="Proteomes" id="UP001295684">
    <property type="component" value="Unassembled WGS sequence"/>
</dbReference>
<protein>
    <recommendedName>
        <fullName evidence="2">Ubiquitin-like domain-containing protein</fullName>
    </recommendedName>
</protein>
<sequence>MEMAYIYVTKLDRQKVLLQLPPESTIGMVKAKLEAEHGQSTGRYMLLYRGKMLNDSFELSELQGDNFPNLVMSVLQNKEDQKESDIKPKDQQTSKLESSKQNIDTSSDDEPPKIILDKEKVVKALQQCKIPSELVSCQEDMKAQILDQLTSEQKERYEEIMDWHKRRGKDVMLIKCPFCAKIGEKQGRIFFCKRLECAKISRTMPKKEIKPTDRMLIKELASAKEDHAHEIKLDEDSDVSSDIESIVSSSEDLGCMEKEEKHQPLLISSETNFTRIKVDPLRQGTMTRPDPCPLYFGETAIFDFSGIESWIDSFTKIDPVVLSTPFVNLFQSIKSRLPASLSLSRGEK</sequence>